<dbReference type="AlphaFoldDB" id="A0A9N9KR04"/>
<dbReference type="EMBL" id="CAJVRL010000038">
    <property type="protein sequence ID" value="CAG8950535.1"/>
    <property type="molecule type" value="Genomic_DNA"/>
</dbReference>
<name>A0A9N9KR04_9HELO</name>
<comment type="caution">
    <text evidence="2">The sequence shown here is derived from an EMBL/GenBank/DDBJ whole genome shotgun (WGS) entry which is preliminary data.</text>
</comment>
<organism evidence="2 3">
    <name type="scientific">Hymenoscyphus fraxineus</name>
    <dbReference type="NCBI Taxonomy" id="746836"/>
    <lineage>
        <taxon>Eukaryota</taxon>
        <taxon>Fungi</taxon>
        <taxon>Dikarya</taxon>
        <taxon>Ascomycota</taxon>
        <taxon>Pezizomycotina</taxon>
        <taxon>Leotiomycetes</taxon>
        <taxon>Helotiales</taxon>
        <taxon>Helotiaceae</taxon>
        <taxon>Hymenoscyphus</taxon>
    </lineage>
</organism>
<evidence type="ECO:0000313" key="3">
    <source>
        <dbReference type="Proteomes" id="UP000696280"/>
    </source>
</evidence>
<evidence type="ECO:0000256" key="1">
    <source>
        <dbReference type="SAM" id="SignalP"/>
    </source>
</evidence>
<dbReference type="OrthoDB" id="10507767at2759"/>
<keyword evidence="3" id="KW-1185">Reference proteome</keyword>
<reference evidence="2" key="1">
    <citation type="submission" date="2021-07" db="EMBL/GenBank/DDBJ databases">
        <authorList>
            <person name="Durling M."/>
        </authorList>
    </citation>
    <scope>NUCLEOTIDE SEQUENCE</scope>
</reference>
<gene>
    <name evidence="2" type="ORF">HYFRA_00002742</name>
</gene>
<accession>A0A9N9KR04</accession>
<sequence length="79" mass="8361">MKFFTVFALALASVAMAAPSPNTSTKETPKEYGLPDNPDCPKSLCKATCGDTPITTAQCEKEKGKMSSCVCGWPIRNGS</sequence>
<dbReference type="Proteomes" id="UP000696280">
    <property type="component" value="Unassembled WGS sequence"/>
</dbReference>
<feature type="chain" id="PRO_5040395948" evidence="1">
    <location>
        <begin position="18"/>
        <end position="79"/>
    </location>
</feature>
<feature type="signal peptide" evidence="1">
    <location>
        <begin position="1"/>
        <end position="17"/>
    </location>
</feature>
<protein>
    <submittedName>
        <fullName evidence="2">Uncharacterized protein</fullName>
    </submittedName>
</protein>
<evidence type="ECO:0000313" key="2">
    <source>
        <dbReference type="EMBL" id="CAG8950535.1"/>
    </source>
</evidence>
<keyword evidence="1" id="KW-0732">Signal</keyword>
<proteinExistence type="predicted"/>